<evidence type="ECO:0000313" key="2">
    <source>
        <dbReference type="Proteomes" id="UP001195483"/>
    </source>
</evidence>
<reference evidence="1" key="2">
    <citation type="journal article" date="2021" name="Genome Biol. Evol.">
        <title>Developing a high-quality reference genome for a parasitic bivalve with doubly uniparental inheritance (Bivalvia: Unionida).</title>
        <authorList>
            <person name="Smith C.H."/>
        </authorList>
    </citation>
    <scope>NUCLEOTIDE SEQUENCE</scope>
    <source>
        <strain evidence="1">CHS0354</strain>
        <tissue evidence="1">Mantle</tissue>
    </source>
</reference>
<keyword evidence="2" id="KW-1185">Reference proteome</keyword>
<feature type="non-terminal residue" evidence="1">
    <location>
        <position position="115"/>
    </location>
</feature>
<sequence>RMVYGLSGRPGLHVVSPVKMGHNRELDCVIMTRQRRLENPVMVMPKSRYLVIQNAVQLTENGLIGAHIPRVLCHVVMVLIQETGAVYLMIQRPLTERHVSVLTPPRLVAMPDCAL</sequence>
<reference evidence="1" key="1">
    <citation type="journal article" date="2021" name="Genome Biol. Evol.">
        <title>A High-Quality Reference Genome for a Parasitic Bivalve with Doubly Uniparental Inheritance (Bivalvia: Unionida).</title>
        <authorList>
            <person name="Smith C.H."/>
        </authorList>
    </citation>
    <scope>NUCLEOTIDE SEQUENCE</scope>
    <source>
        <strain evidence="1">CHS0354</strain>
    </source>
</reference>
<reference evidence="1" key="3">
    <citation type="submission" date="2023-05" db="EMBL/GenBank/DDBJ databases">
        <authorList>
            <person name="Smith C.H."/>
        </authorList>
    </citation>
    <scope>NUCLEOTIDE SEQUENCE</scope>
    <source>
        <strain evidence="1">CHS0354</strain>
        <tissue evidence="1">Mantle</tissue>
    </source>
</reference>
<name>A0AAE0VRI7_9BIVA</name>
<organism evidence="1 2">
    <name type="scientific">Potamilus streckersoni</name>
    <dbReference type="NCBI Taxonomy" id="2493646"/>
    <lineage>
        <taxon>Eukaryota</taxon>
        <taxon>Metazoa</taxon>
        <taxon>Spiralia</taxon>
        <taxon>Lophotrochozoa</taxon>
        <taxon>Mollusca</taxon>
        <taxon>Bivalvia</taxon>
        <taxon>Autobranchia</taxon>
        <taxon>Heteroconchia</taxon>
        <taxon>Palaeoheterodonta</taxon>
        <taxon>Unionida</taxon>
        <taxon>Unionoidea</taxon>
        <taxon>Unionidae</taxon>
        <taxon>Ambleminae</taxon>
        <taxon>Lampsilini</taxon>
        <taxon>Potamilus</taxon>
    </lineage>
</organism>
<comment type="caution">
    <text evidence="1">The sequence shown here is derived from an EMBL/GenBank/DDBJ whole genome shotgun (WGS) entry which is preliminary data.</text>
</comment>
<feature type="non-terminal residue" evidence="1">
    <location>
        <position position="1"/>
    </location>
</feature>
<dbReference type="Proteomes" id="UP001195483">
    <property type="component" value="Unassembled WGS sequence"/>
</dbReference>
<dbReference type="AlphaFoldDB" id="A0AAE0VRI7"/>
<accession>A0AAE0VRI7</accession>
<evidence type="ECO:0000313" key="1">
    <source>
        <dbReference type="EMBL" id="KAK3587534.1"/>
    </source>
</evidence>
<proteinExistence type="predicted"/>
<dbReference type="EMBL" id="JAEAOA010000355">
    <property type="protein sequence ID" value="KAK3587534.1"/>
    <property type="molecule type" value="Genomic_DNA"/>
</dbReference>
<gene>
    <name evidence="1" type="ORF">CHS0354_004818</name>
</gene>
<protein>
    <submittedName>
        <fullName evidence="1">Uncharacterized protein</fullName>
    </submittedName>
</protein>